<dbReference type="InterPro" id="IPR050662">
    <property type="entry name" value="Sec-metab_biosynth-thioest"/>
</dbReference>
<sequence>MSGANHRVPGGHPAYGELRTVTGTASVMLEDNPGTMTLEGTNTWLLRAPGASACVVVDPGYEDEPHLTRVAEAAGEVALILVTHHHPDHVQGAPWLARRVGAPVRAFDPALCADAAALTDDEVIEAAGLAIRVLHTPGHTDDSVCLALDGALLTGDSVLGRGTTVISDLGAYLGTLRRLTALPGDTIALPGHGPELPDIAETARQYLTHREQRLDQVRAALRVLGADATARQIVEHVYRDVDESLWGPAEWSVRAQLDHLRTTGEAR</sequence>
<reference evidence="3" key="1">
    <citation type="journal article" date="2019" name="Int. J. Syst. Evol. Microbiol.">
        <title>The Global Catalogue of Microorganisms (GCM) 10K type strain sequencing project: providing services to taxonomists for standard genome sequencing and annotation.</title>
        <authorList>
            <consortium name="The Broad Institute Genomics Platform"/>
            <consortium name="The Broad Institute Genome Sequencing Center for Infectious Disease"/>
            <person name="Wu L."/>
            <person name="Ma J."/>
        </authorList>
    </citation>
    <scope>NUCLEOTIDE SEQUENCE [LARGE SCALE GENOMIC DNA]</scope>
    <source>
        <strain evidence="3">ZS-22-S1</strain>
    </source>
</reference>
<proteinExistence type="predicted"/>
<dbReference type="Pfam" id="PF00753">
    <property type="entry name" value="Lactamase_B"/>
    <property type="match status" value="1"/>
</dbReference>
<dbReference type="Gene3D" id="3.60.15.10">
    <property type="entry name" value="Ribonuclease Z/Hydroxyacylglutathione hydrolase-like"/>
    <property type="match status" value="1"/>
</dbReference>
<protein>
    <submittedName>
        <fullName evidence="2">MBL fold metallo-hydrolase</fullName>
    </submittedName>
</protein>
<dbReference type="Pfam" id="PF17778">
    <property type="entry name" value="WHD_BLACT"/>
    <property type="match status" value="1"/>
</dbReference>
<accession>A0ABV9S1H9</accession>
<comment type="caution">
    <text evidence="2">The sequence shown here is derived from an EMBL/GenBank/DDBJ whole genome shotgun (WGS) entry which is preliminary data.</text>
</comment>
<dbReference type="InterPro" id="IPR036388">
    <property type="entry name" value="WH-like_DNA-bd_sf"/>
</dbReference>
<dbReference type="PANTHER" id="PTHR23131:SF0">
    <property type="entry name" value="ENDORIBONUCLEASE LACTB2"/>
    <property type="match status" value="1"/>
</dbReference>
<dbReference type="SUPFAM" id="SSF56281">
    <property type="entry name" value="Metallo-hydrolase/oxidoreductase"/>
    <property type="match status" value="1"/>
</dbReference>
<dbReference type="RefSeq" id="WP_378056426.1">
    <property type="nucleotide sequence ID" value="NZ_JBHSIS010000006.1"/>
</dbReference>
<dbReference type="InterPro" id="IPR041516">
    <property type="entry name" value="LACTB2_WH"/>
</dbReference>
<dbReference type="InterPro" id="IPR036866">
    <property type="entry name" value="RibonucZ/Hydroxyglut_hydro"/>
</dbReference>
<dbReference type="InterPro" id="IPR001279">
    <property type="entry name" value="Metallo-B-lactamas"/>
</dbReference>
<dbReference type="CDD" id="cd16278">
    <property type="entry name" value="metallo-hydrolase-like_MBL-fold"/>
    <property type="match status" value="1"/>
</dbReference>
<evidence type="ECO:0000313" key="2">
    <source>
        <dbReference type="EMBL" id="MFC4854486.1"/>
    </source>
</evidence>
<dbReference type="PANTHER" id="PTHR23131">
    <property type="entry name" value="ENDORIBONUCLEASE LACTB2"/>
    <property type="match status" value="1"/>
</dbReference>
<dbReference type="SMART" id="SM00849">
    <property type="entry name" value="Lactamase_B"/>
    <property type="match status" value="1"/>
</dbReference>
<gene>
    <name evidence="2" type="ORF">ACFPCV_13310</name>
</gene>
<dbReference type="EMBL" id="JBHSIS010000006">
    <property type="protein sequence ID" value="MFC4854486.1"/>
    <property type="molecule type" value="Genomic_DNA"/>
</dbReference>
<keyword evidence="3" id="KW-1185">Reference proteome</keyword>
<organism evidence="2 3">
    <name type="scientific">Actinophytocola glycyrrhizae</name>
    <dbReference type="NCBI Taxonomy" id="2044873"/>
    <lineage>
        <taxon>Bacteria</taxon>
        <taxon>Bacillati</taxon>
        <taxon>Actinomycetota</taxon>
        <taxon>Actinomycetes</taxon>
        <taxon>Pseudonocardiales</taxon>
        <taxon>Pseudonocardiaceae</taxon>
    </lineage>
</organism>
<feature type="domain" description="Metallo-beta-lactamase" evidence="1">
    <location>
        <begin position="40"/>
        <end position="192"/>
    </location>
</feature>
<dbReference type="Gene3D" id="1.10.10.10">
    <property type="entry name" value="Winged helix-like DNA-binding domain superfamily/Winged helix DNA-binding domain"/>
    <property type="match status" value="1"/>
</dbReference>
<evidence type="ECO:0000259" key="1">
    <source>
        <dbReference type="SMART" id="SM00849"/>
    </source>
</evidence>
<name>A0ABV9S1H9_9PSEU</name>
<dbReference type="Proteomes" id="UP001595859">
    <property type="component" value="Unassembled WGS sequence"/>
</dbReference>
<evidence type="ECO:0000313" key="3">
    <source>
        <dbReference type="Proteomes" id="UP001595859"/>
    </source>
</evidence>